<protein>
    <submittedName>
        <fullName evidence="2">Uncharacterized protein</fullName>
    </submittedName>
</protein>
<feature type="region of interest" description="Disordered" evidence="1">
    <location>
        <begin position="29"/>
        <end position="191"/>
    </location>
</feature>
<name>A0A7S1FC19_NOCSC</name>
<reference evidence="2" key="1">
    <citation type="submission" date="2021-01" db="EMBL/GenBank/DDBJ databases">
        <authorList>
            <person name="Corre E."/>
            <person name="Pelletier E."/>
            <person name="Niang G."/>
            <person name="Scheremetjew M."/>
            <person name="Finn R."/>
            <person name="Kale V."/>
            <person name="Holt S."/>
            <person name="Cochrane G."/>
            <person name="Meng A."/>
            <person name="Brown T."/>
            <person name="Cohen L."/>
        </authorList>
    </citation>
    <scope>NUCLEOTIDE SEQUENCE</scope>
</reference>
<feature type="compositionally biased region" description="Basic and acidic residues" evidence="1">
    <location>
        <begin position="97"/>
        <end position="109"/>
    </location>
</feature>
<proteinExistence type="predicted"/>
<sequence length="191" mass="21546">MQHIHLQPRALKTSLFRYAKKRFDVQGRLGQPLDRSQSRGAQDGGLLATNSGPTELASKVVTQDDTDELDRTWEDQDERRWADERRTSNAENEVEGEFVRGDGQGENRLEASTNEEDVGVQATNFTAEPASKVVADDDTDEEEQTCQNQVERREKEEGPENVEGKLASEDSHREHLEECEHAAEEDVPEVP</sequence>
<feature type="compositionally biased region" description="Basic and acidic residues" evidence="1">
    <location>
        <begin position="69"/>
        <end position="88"/>
    </location>
</feature>
<organism evidence="2">
    <name type="scientific">Noctiluca scintillans</name>
    <name type="common">Sea sparkle</name>
    <name type="synonym">Red tide dinoflagellate</name>
    <dbReference type="NCBI Taxonomy" id="2966"/>
    <lineage>
        <taxon>Eukaryota</taxon>
        <taxon>Sar</taxon>
        <taxon>Alveolata</taxon>
        <taxon>Dinophyceae</taxon>
        <taxon>Noctilucales</taxon>
        <taxon>Noctilucaceae</taxon>
        <taxon>Noctiluca</taxon>
    </lineage>
</organism>
<feature type="compositionally biased region" description="Basic and acidic residues" evidence="1">
    <location>
        <begin position="150"/>
        <end position="184"/>
    </location>
</feature>
<dbReference type="AlphaFoldDB" id="A0A7S1FC19"/>
<accession>A0A7S1FC19</accession>
<evidence type="ECO:0000313" key="2">
    <source>
        <dbReference type="EMBL" id="CAD8856285.1"/>
    </source>
</evidence>
<gene>
    <name evidence="2" type="ORF">NSCI0253_LOCUS30637</name>
</gene>
<evidence type="ECO:0000256" key="1">
    <source>
        <dbReference type="SAM" id="MobiDB-lite"/>
    </source>
</evidence>
<dbReference type="EMBL" id="HBFQ01043262">
    <property type="protein sequence ID" value="CAD8856285.1"/>
    <property type="molecule type" value="Transcribed_RNA"/>
</dbReference>